<reference evidence="2" key="2">
    <citation type="submission" date="2023-05" db="EMBL/GenBank/DDBJ databases">
        <authorList>
            <consortium name="Lawrence Berkeley National Laboratory"/>
            <person name="Steindorff A."/>
            <person name="Hensen N."/>
            <person name="Bonometti L."/>
            <person name="Westerberg I."/>
            <person name="Brannstrom I.O."/>
            <person name="Guillou S."/>
            <person name="Cros-Aarteil S."/>
            <person name="Calhoun S."/>
            <person name="Haridas S."/>
            <person name="Kuo A."/>
            <person name="Mondo S."/>
            <person name="Pangilinan J."/>
            <person name="Riley R."/>
            <person name="Labutti K."/>
            <person name="Andreopoulos B."/>
            <person name="Lipzen A."/>
            <person name="Chen C."/>
            <person name="Yanf M."/>
            <person name="Daum C."/>
            <person name="Ng V."/>
            <person name="Clum A."/>
            <person name="Ohm R."/>
            <person name="Martin F."/>
            <person name="Silar P."/>
            <person name="Natvig D."/>
            <person name="Lalanne C."/>
            <person name="Gautier V."/>
            <person name="Ament-Velasquez S.L."/>
            <person name="Kruys A."/>
            <person name="Hutchinson M.I."/>
            <person name="Powell A.J."/>
            <person name="Barry K."/>
            <person name="Miller A.N."/>
            <person name="Grigoriev I.V."/>
            <person name="Debuchy R."/>
            <person name="Gladieux P."/>
            <person name="Thoren M.H."/>
            <person name="Johannesson H."/>
        </authorList>
    </citation>
    <scope>NUCLEOTIDE SEQUENCE</scope>
    <source>
        <strain evidence="2">CBS 359.72</strain>
    </source>
</reference>
<organism evidence="2 3">
    <name type="scientific">Corynascus novoguineensis</name>
    <dbReference type="NCBI Taxonomy" id="1126955"/>
    <lineage>
        <taxon>Eukaryota</taxon>
        <taxon>Fungi</taxon>
        <taxon>Dikarya</taxon>
        <taxon>Ascomycota</taxon>
        <taxon>Pezizomycotina</taxon>
        <taxon>Sordariomycetes</taxon>
        <taxon>Sordariomycetidae</taxon>
        <taxon>Sordariales</taxon>
        <taxon>Chaetomiaceae</taxon>
        <taxon>Corynascus</taxon>
    </lineage>
</organism>
<dbReference type="EMBL" id="MU857653">
    <property type="protein sequence ID" value="KAK4247434.1"/>
    <property type="molecule type" value="Genomic_DNA"/>
</dbReference>
<reference evidence="2" key="1">
    <citation type="journal article" date="2023" name="Mol. Phylogenet. Evol.">
        <title>Genome-scale phylogeny and comparative genomics of the fungal order Sordariales.</title>
        <authorList>
            <person name="Hensen N."/>
            <person name="Bonometti L."/>
            <person name="Westerberg I."/>
            <person name="Brannstrom I.O."/>
            <person name="Guillou S."/>
            <person name="Cros-Aarteil S."/>
            <person name="Calhoun S."/>
            <person name="Haridas S."/>
            <person name="Kuo A."/>
            <person name="Mondo S."/>
            <person name="Pangilinan J."/>
            <person name="Riley R."/>
            <person name="LaButti K."/>
            <person name="Andreopoulos B."/>
            <person name="Lipzen A."/>
            <person name="Chen C."/>
            <person name="Yan M."/>
            <person name="Daum C."/>
            <person name="Ng V."/>
            <person name="Clum A."/>
            <person name="Steindorff A."/>
            <person name="Ohm R.A."/>
            <person name="Martin F."/>
            <person name="Silar P."/>
            <person name="Natvig D.O."/>
            <person name="Lalanne C."/>
            <person name="Gautier V."/>
            <person name="Ament-Velasquez S.L."/>
            <person name="Kruys A."/>
            <person name="Hutchinson M.I."/>
            <person name="Powell A.J."/>
            <person name="Barry K."/>
            <person name="Miller A.N."/>
            <person name="Grigoriev I.V."/>
            <person name="Debuchy R."/>
            <person name="Gladieux P."/>
            <person name="Hiltunen Thoren M."/>
            <person name="Johannesson H."/>
        </authorList>
    </citation>
    <scope>NUCLEOTIDE SEQUENCE</scope>
    <source>
        <strain evidence="2">CBS 359.72</strain>
    </source>
</reference>
<name>A0AAN7CSB9_9PEZI</name>
<sequence length="150" mass="15836">MHFSTALVGIVAAASIAVAGPTLKARANAVSAMAEAPEWIIQSFTRTCNKDNTSCLVSFGVNTQIAPPTNCSYTVTGSPASQAPTNGITCGPYTVSSSWSDQFGPKNGFTTWAVVDHKRRVIVWPAYSDRELVNGQAVTPDKSYAPQALP</sequence>
<accession>A0AAN7CSB9</accession>
<feature type="chain" id="PRO_5042865269" description="Small secreted protein" evidence="1">
    <location>
        <begin position="20"/>
        <end position="150"/>
    </location>
</feature>
<comment type="caution">
    <text evidence="2">The sequence shown here is derived from an EMBL/GenBank/DDBJ whole genome shotgun (WGS) entry which is preliminary data.</text>
</comment>
<feature type="signal peptide" evidence="1">
    <location>
        <begin position="1"/>
        <end position="19"/>
    </location>
</feature>
<dbReference type="Proteomes" id="UP001303647">
    <property type="component" value="Unassembled WGS sequence"/>
</dbReference>
<dbReference type="AlphaFoldDB" id="A0AAN7CSB9"/>
<evidence type="ECO:0000313" key="3">
    <source>
        <dbReference type="Proteomes" id="UP001303647"/>
    </source>
</evidence>
<keyword evidence="3" id="KW-1185">Reference proteome</keyword>
<evidence type="ECO:0000313" key="2">
    <source>
        <dbReference type="EMBL" id="KAK4247434.1"/>
    </source>
</evidence>
<gene>
    <name evidence="2" type="ORF">C7999DRAFT_41206</name>
</gene>
<evidence type="ECO:0000256" key="1">
    <source>
        <dbReference type="SAM" id="SignalP"/>
    </source>
</evidence>
<protein>
    <recommendedName>
        <fullName evidence="4">Small secreted protein</fullName>
    </recommendedName>
</protein>
<keyword evidence="1" id="KW-0732">Signal</keyword>
<evidence type="ECO:0008006" key="4">
    <source>
        <dbReference type="Google" id="ProtNLM"/>
    </source>
</evidence>
<proteinExistence type="predicted"/>